<evidence type="ECO:0000313" key="2">
    <source>
        <dbReference type="Proteomes" id="UP001206206"/>
    </source>
</evidence>
<organism evidence="1 2">
    <name type="scientific">Streptantibioticus rubrisoli</name>
    <dbReference type="NCBI Taxonomy" id="1387313"/>
    <lineage>
        <taxon>Bacteria</taxon>
        <taxon>Bacillati</taxon>
        <taxon>Actinomycetota</taxon>
        <taxon>Actinomycetes</taxon>
        <taxon>Kitasatosporales</taxon>
        <taxon>Streptomycetaceae</taxon>
        <taxon>Streptantibioticus</taxon>
    </lineage>
</organism>
<proteinExistence type="predicted"/>
<sequence length="46" mass="4935">MTKSSKREITATKAVVSAAAVRTLQRRVAAFAATGATSHAPTYYHR</sequence>
<accession>A0ABT1PKA1</accession>
<keyword evidence="2" id="KW-1185">Reference proteome</keyword>
<name>A0ABT1PKA1_9ACTN</name>
<protein>
    <submittedName>
        <fullName evidence="1">Uncharacterized protein</fullName>
    </submittedName>
</protein>
<dbReference type="Proteomes" id="UP001206206">
    <property type="component" value="Unassembled WGS sequence"/>
</dbReference>
<comment type="caution">
    <text evidence="1">The sequence shown here is derived from an EMBL/GenBank/DDBJ whole genome shotgun (WGS) entry which is preliminary data.</text>
</comment>
<gene>
    <name evidence="1" type="ORF">NON19_28070</name>
</gene>
<reference evidence="1 2" key="1">
    <citation type="submission" date="2022-06" db="EMBL/GenBank/DDBJ databases">
        <title>Draft genome sequence of type strain Streptomyces rubrisoli DSM 42083.</title>
        <authorList>
            <person name="Duangmal K."/>
            <person name="Klaysubun C."/>
        </authorList>
    </citation>
    <scope>NUCLEOTIDE SEQUENCE [LARGE SCALE GENOMIC DNA]</scope>
    <source>
        <strain evidence="1 2">DSM 42083</strain>
    </source>
</reference>
<evidence type="ECO:0000313" key="1">
    <source>
        <dbReference type="EMBL" id="MCQ4045786.1"/>
    </source>
</evidence>
<dbReference type="RefSeq" id="WP_255931938.1">
    <property type="nucleotide sequence ID" value="NZ_JANFNH010000049.1"/>
</dbReference>
<dbReference type="EMBL" id="JANFNH010000049">
    <property type="protein sequence ID" value="MCQ4045786.1"/>
    <property type="molecule type" value="Genomic_DNA"/>
</dbReference>